<reference evidence="8" key="1">
    <citation type="submission" date="2018-01" db="EMBL/GenBank/DDBJ databases">
        <authorList>
            <person name="Mao J.F."/>
        </authorList>
    </citation>
    <scope>NUCLEOTIDE SEQUENCE</scope>
    <source>
        <strain evidence="8">Huo1</strain>
        <tissue evidence="8">Leaf</tissue>
    </source>
</reference>
<dbReference type="GO" id="GO:0048544">
    <property type="term" value="P:recognition of pollen"/>
    <property type="evidence" value="ECO:0007669"/>
    <property type="project" value="InterPro"/>
</dbReference>
<dbReference type="Gene3D" id="2.90.10.10">
    <property type="entry name" value="Bulb-type lectin domain"/>
    <property type="match status" value="1"/>
</dbReference>
<dbReference type="Gene3D" id="3.30.200.20">
    <property type="entry name" value="Phosphorylase Kinase, domain 1"/>
    <property type="match status" value="1"/>
</dbReference>
<gene>
    <name evidence="8" type="ORF">SASPL_117627</name>
</gene>
<dbReference type="AlphaFoldDB" id="A0A8X8ZXY3"/>
<dbReference type="CDD" id="cd00028">
    <property type="entry name" value="B_lectin"/>
    <property type="match status" value="1"/>
</dbReference>
<dbReference type="InterPro" id="IPR036426">
    <property type="entry name" value="Bulb-type_lectin_dom_sf"/>
</dbReference>
<evidence type="ECO:0000313" key="8">
    <source>
        <dbReference type="EMBL" id="KAG6421078.1"/>
    </source>
</evidence>
<dbReference type="Pfam" id="PF00954">
    <property type="entry name" value="S_locus_glycop"/>
    <property type="match status" value="1"/>
</dbReference>
<keyword evidence="4" id="KW-0472">Membrane</keyword>
<evidence type="ECO:0000256" key="4">
    <source>
        <dbReference type="SAM" id="Phobius"/>
    </source>
</evidence>
<evidence type="ECO:0008006" key="10">
    <source>
        <dbReference type="Google" id="ProtNLM"/>
    </source>
</evidence>
<proteinExistence type="predicted"/>
<keyword evidence="4" id="KW-1133">Transmembrane helix</keyword>
<dbReference type="SUPFAM" id="SSF51110">
    <property type="entry name" value="alpha-D-mannose-specific plant lectins"/>
    <property type="match status" value="1"/>
</dbReference>
<dbReference type="SUPFAM" id="SSF56112">
    <property type="entry name" value="Protein kinase-like (PK-like)"/>
    <property type="match status" value="2"/>
</dbReference>
<dbReference type="EMBL" id="PNBA02000006">
    <property type="protein sequence ID" value="KAG6421078.1"/>
    <property type="molecule type" value="Genomic_DNA"/>
</dbReference>
<dbReference type="SMART" id="SM00108">
    <property type="entry name" value="B_lectin"/>
    <property type="match status" value="1"/>
</dbReference>
<organism evidence="8">
    <name type="scientific">Salvia splendens</name>
    <name type="common">Scarlet sage</name>
    <dbReference type="NCBI Taxonomy" id="180675"/>
    <lineage>
        <taxon>Eukaryota</taxon>
        <taxon>Viridiplantae</taxon>
        <taxon>Streptophyta</taxon>
        <taxon>Embryophyta</taxon>
        <taxon>Tracheophyta</taxon>
        <taxon>Spermatophyta</taxon>
        <taxon>Magnoliopsida</taxon>
        <taxon>eudicotyledons</taxon>
        <taxon>Gunneridae</taxon>
        <taxon>Pentapetalae</taxon>
        <taxon>asterids</taxon>
        <taxon>lamiids</taxon>
        <taxon>Lamiales</taxon>
        <taxon>Lamiaceae</taxon>
        <taxon>Nepetoideae</taxon>
        <taxon>Mentheae</taxon>
        <taxon>Salviinae</taxon>
        <taxon>Salvia</taxon>
        <taxon>Salvia subgen. Calosphace</taxon>
        <taxon>core Calosphace</taxon>
    </lineage>
</organism>
<feature type="chain" id="PRO_5036482007" description="Receptor-like serine/threonine-protein kinase" evidence="5">
    <location>
        <begin position="25"/>
        <end position="670"/>
    </location>
</feature>
<evidence type="ECO:0000256" key="2">
    <source>
        <dbReference type="ARBA" id="ARBA00023157"/>
    </source>
</evidence>
<reference evidence="8" key="2">
    <citation type="submission" date="2020-08" db="EMBL/GenBank/DDBJ databases">
        <title>Plant Genome Project.</title>
        <authorList>
            <person name="Zhang R.-G."/>
        </authorList>
    </citation>
    <scope>NUCLEOTIDE SEQUENCE</scope>
    <source>
        <strain evidence="8">Huo1</strain>
        <tissue evidence="8">Leaf</tissue>
    </source>
</reference>
<dbReference type="SMART" id="SM00473">
    <property type="entry name" value="PAN_AP"/>
    <property type="match status" value="1"/>
</dbReference>
<evidence type="ECO:0000259" key="7">
    <source>
        <dbReference type="PROSITE" id="PS50948"/>
    </source>
</evidence>
<evidence type="ECO:0000259" key="6">
    <source>
        <dbReference type="PROSITE" id="PS50927"/>
    </source>
</evidence>
<dbReference type="Proteomes" id="UP000298416">
    <property type="component" value="Unassembled WGS sequence"/>
</dbReference>
<feature type="signal peptide" evidence="5">
    <location>
        <begin position="1"/>
        <end position="24"/>
    </location>
</feature>
<feature type="transmembrane region" description="Helical" evidence="4">
    <location>
        <begin position="427"/>
        <end position="447"/>
    </location>
</feature>
<dbReference type="PANTHER" id="PTHR32444">
    <property type="entry name" value="BULB-TYPE LECTIN DOMAIN-CONTAINING PROTEIN"/>
    <property type="match status" value="1"/>
</dbReference>
<accession>A0A8X8ZXY3</accession>
<dbReference type="GO" id="GO:0004672">
    <property type="term" value="F:protein kinase activity"/>
    <property type="evidence" value="ECO:0007669"/>
    <property type="project" value="InterPro"/>
</dbReference>
<evidence type="ECO:0000256" key="3">
    <source>
        <dbReference type="ARBA" id="ARBA00023180"/>
    </source>
</evidence>
<keyword evidence="9" id="KW-1185">Reference proteome</keyword>
<feature type="domain" description="Bulb-type lectin" evidence="6">
    <location>
        <begin position="27"/>
        <end position="148"/>
    </location>
</feature>
<keyword evidence="4" id="KW-0812">Transmembrane</keyword>
<dbReference type="Gene3D" id="1.10.510.10">
    <property type="entry name" value="Transferase(Phosphotransferase) domain 1"/>
    <property type="match status" value="1"/>
</dbReference>
<dbReference type="InterPro" id="IPR000858">
    <property type="entry name" value="S_locus_glycoprot_dom"/>
</dbReference>
<dbReference type="PROSITE" id="PS50927">
    <property type="entry name" value="BULB_LECTIN"/>
    <property type="match status" value="1"/>
</dbReference>
<dbReference type="InterPro" id="IPR001480">
    <property type="entry name" value="Bulb-type_lectin_dom"/>
</dbReference>
<feature type="domain" description="Apple" evidence="7">
    <location>
        <begin position="339"/>
        <end position="415"/>
    </location>
</feature>
<dbReference type="Pfam" id="PF07714">
    <property type="entry name" value="PK_Tyr_Ser-Thr"/>
    <property type="match status" value="1"/>
</dbReference>
<dbReference type="InterPro" id="IPR003609">
    <property type="entry name" value="Pan_app"/>
</dbReference>
<dbReference type="CDD" id="cd01098">
    <property type="entry name" value="PAN_AP_plant"/>
    <property type="match status" value="1"/>
</dbReference>
<dbReference type="InterPro" id="IPR001245">
    <property type="entry name" value="Ser-Thr/Tyr_kinase_cat_dom"/>
</dbReference>
<evidence type="ECO:0000256" key="1">
    <source>
        <dbReference type="ARBA" id="ARBA00022729"/>
    </source>
</evidence>
<name>A0A8X8ZXY3_SALSN</name>
<comment type="caution">
    <text evidence="8">The sequence shown here is derived from an EMBL/GenBank/DDBJ whole genome shotgun (WGS) entry which is preliminary data.</text>
</comment>
<keyword evidence="1 5" id="KW-0732">Signal</keyword>
<dbReference type="PANTHER" id="PTHR32444:SF150">
    <property type="entry name" value="NON-SPECIFIC SERINE_THREONINE PROTEIN KINASE"/>
    <property type="match status" value="1"/>
</dbReference>
<dbReference type="PROSITE" id="PS50948">
    <property type="entry name" value="PAN"/>
    <property type="match status" value="1"/>
</dbReference>
<dbReference type="InterPro" id="IPR011009">
    <property type="entry name" value="Kinase-like_dom_sf"/>
</dbReference>
<evidence type="ECO:0000256" key="5">
    <source>
        <dbReference type="SAM" id="SignalP"/>
    </source>
</evidence>
<dbReference type="Pfam" id="PF08276">
    <property type="entry name" value="PAN_2"/>
    <property type="match status" value="1"/>
</dbReference>
<evidence type="ECO:0000313" key="9">
    <source>
        <dbReference type="Proteomes" id="UP000298416"/>
    </source>
</evidence>
<protein>
    <recommendedName>
        <fullName evidence="10">Receptor-like serine/threonine-protein kinase</fullName>
    </recommendedName>
</protein>
<keyword evidence="3" id="KW-0325">Glycoprotein</keyword>
<keyword evidence="2" id="KW-1015">Disulfide bond</keyword>
<dbReference type="Pfam" id="PF01453">
    <property type="entry name" value="B_lectin"/>
    <property type="match status" value="1"/>
</dbReference>
<sequence length="670" mass="75384">MAEYFMYYHLILFITYLYSCPSLSLETDRITSSTLLKDPDTITSPRNVFKFGFFSPAGTTNRYAAVFYTVSPTTIAWIANRDHPLPDSSGAATISKDGNLILTDSNNQTIWSTNATTSSPANTTLRIGDTGNLILTDDATGATLWESFSRPSNVLLPTMKIIDSGRTENRVTLKSWRSASDPGLGNFSFGISRWRIPQQFVWEGRRPVWRSGPWNGLIYLGIQDMFRYYVRGFSALSNDSAGDLVYVIPQQNVLMMLMLNASGNIARMIWDDQSRSWEKVWSAPDKACDAYGKCGPFGSCDDAGSPVCSCMRGFEPTSREEWSGGNWSSGCSRRNQLHCDGNGDGFWKMRFMKVPDFAEPFPAAGEGECRRRCLANCSCLAYAHESNIGCMIWNDVLIDVEKFNGVGVDLFIRLSASDLDHKRDKKLYIIIPVVAAFIFILFAWWWMVKSKRKGQISSSVWSAMVFEPESDKVNTGELPRFTFEMLTTATDQFRASNLLGRGGFGPVYKVLQSLRFWRYMAPEYAMEGRFSEKSDVYSLGVLMLEIVKGKRNSDYYNHEWSLSLLGCAWKMWSENNGYGFGDESIASPELEEDMVRCIQIGLLCVQDSPKDRPIAQTVVSMLSREIEHLPAPKQPTLAEKWHASATGLTELPNHVRYSMSDLTLTTLQGR</sequence>